<dbReference type="GO" id="GO:0046872">
    <property type="term" value="F:metal ion binding"/>
    <property type="evidence" value="ECO:0007669"/>
    <property type="project" value="InterPro"/>
</dbReference>
<dbReference type="PROSITE" id="PS00843">
    <property type="entry name" value="DALA_DALA_LIGASE_1"/>
    <property type="match status" value="1"/>
</dbReference>
<evidence type="ECO:0000313" key="16">
    <source>
        <dbReference type="EMBL" id="ACE06671.1"/>
    </source>
</evidence>
<dbReference type="InterPro" id="IPR011127">
    <property type="entry name" value="Dala_Dala_lig_N"/>
</dbReference>
<organism evidence="16 17">
    <name type="scientific">Amoebophilus asiaticus (strain 5a2)</name>
    <dbReference type="NCBI Taxonomy" id="452471"/>
    <lineage>
        <taxon>Bacteria</taxon>
        <taxon>Pseudomonadati</taxon>
        <taxon>Bacteroidota</taxon>
        <taxon>Cytophagia</taxon>
        <taxon>Cytophagales</taxon>
        <taxon>Amoebophilaceae</taxon>
        <taxon>Candidatus Amoebophilus</taxon>
    </lineage>
</organism>
<evidence type="ECO:0000256" key="5">
    <source>
        <dbReference type="ARBA" id="ARBA00012216"/>
    </source>
</evidence>
<evidence type="ECO:0000256" key="10">
    <source>
        <dbReference type="ARBA" id="ARBA00022960"/>
    </source>
</evidence>
<comment type="similarity">
    <text evidence="4">Belongs to the D-alanine--D-alanine ligase family.</text>
</comment>
<keyword evidence="9 14" id="KW-0067">ATP-binding</keyword>
<dbReference type="PANTHER" id="PTHR23132:SF23">
    <property type="entry name" value="D-ALANINE--D-ALANINE LIGASE B"/>
    <property type="match status" value="1"/>
</dbReference>
<dbReference type="PROSITE" id="PS00844">
    <property type="entry name" value="DALA_DALA_LIGASE_2"/>
    <property type="match status" value="1"/>
</dbReference>
<dbReference type="InterPro" id="IPR013815">
    <property type="entry name" value="ATP_grasp_subdomain_1"/>
</dbReference>
<sequence length="421" mass="46860">MRIGIIMGGFSAERHISVESGRNVYEKLASSGTYTPIPIFLTGTPLQHSLFILPIHILLKDSADDIHERLKHISTTTDNSTNWTEEPAIDSIIKKYVGSFTMQPTAITYQELAHLVDSVFIALHGRPGEDGTLQAILEQHGLPYNGSGVTTTSLTIDKFATNRFLHKHGIYVANQAVVTIDQWKNNTPATIETIEATFKYPFIVKPVDDGCSVAVFKIQNKDMLIAYAENIFRADSNQPTNLTQVLGLKPNAAFPNYQQFLVEDLIEKGTATHFLEITGGLLTHLDEQGNRQYEMFEPSEVVATGDILSLEEKFLAGEGQNITPARFHPDPTTNLAISTKVKEDLQKVAQLVNIEGYARIDAMVKIYPTHIETWIIEINTLPALTPATCIFHQCAINGYTPFDFIHTIIQYGYKKARIATI</sequence>
<accession>B3ETW9</accession>
<feature type="domain" description="ATP-grasp" evidence="15">
    <location>
        <begin position="162"/>
        <end position="410"/>
    </location>
</feature>
<dbReference type="InterPro" id="IPR011761">
    <property type="entry name" value="ATP-grasp"/>
</dbReference>
<reference evidence="16 17" key="1">
    <citation type="journal article" date="2010" name="J. Bacteriol.">
        <title>The genome of the amoeba symbiont 'Candidatus Amoebophilus asiaticus' reveals common mechanisms for host cell interaction among amoeba-associated bacteria.</title>
        <authorList>
            <person name="Schmitz-Esser S."/>
            <person name="Tischler P."/>
            <person name="Arnold R."/>
            <person name="Montanaro J."/>
            <person name="Wagner M."/>
            <person name="Rattei T."/>
            <person name="Horn M."/>
        </authorList>
    </citation>
    <scope>NUCLEOTIDE SEQUENCE [LARGE SCALE GENOMIC DNA]</scope>
    <source>
        <strain evidence="16 17">5a2</strain>
    </source>
</reference>
<evidence type="ECO:0000256" key="6">
    <source>
        <dbReference type="ARBA" id="ARBA00022490"/>
    </source>
</evidence>
<comment type="catalytic activity">
    <reaction evidence="13">
        <text>2 D-alanine + ATP = D-alanyl-D-alanine + ADP + phosphate + H(+)</text>
        <dbReference type="Rhea" id="RHEA:11224"/>
        <dbReference type="ChEBI" id="CHEBI:15378"/>
        <dbReference type="ChEBI" id="CHEBI:30616"/>
        <dbReference type="ChEBI" id="CHEBI:43474"/>
        <dbReference type="ChEBI" id="CHEBI:57416"/>
        <dbReference type="ChEBI" id="CHEBI:57822"/>
        <dbReference type="ChEBI" id="CHEBI:456216"/>
        <dbReference type="EC" id="6.3.2.4"/>
    </reaction>
</comment>
<dbReference type="Proteomes" id="UP000001227">
    <property type="component" value="Chromosome"/>
</dbReference>
<dbReference type="Gene3D" id="3.30.1490.20">
    <property type="entry name" value="ATP-grasp fold, A domain"/>
    <property type="match status" value="1"/>
</dbReference>
<dbReference type="HOGENOM" id="CLU_623610_0_0_10"/>
<evidence type="ECO:0000256" key="3">
    <source>
        <dbReference type="ARBA" id="ARBA00004496"/>
    </source>
</evidence>
<evidence type="ECO:0000256" key="4">
    <source>
        <dbReference type="ARBA" id="ARBA00010871"/>
    </source>
</evidence>
<comment type="cofactor">
    <cofactor evidence="1">
        <name>Mn(2+)</name>
        <dbReference type="ChEBI" id="CHEBI:29035"/>
    </cofactor>
</comment>
<evidence type="ECO:0000256" key="13">
    <source>
        <dbReference type="ARBA" id="ARBA00047614"/>
    </source>
</evidence>
<name>B3ETW9_AMOA5</name>
<dbReference type="GO" id="GO:0005524">
    <property type="term" value="F:ATP binding"/>
    <property type="evidence" value="ECO:0007669"/>
    <property type="project" value="UniProtKB-UniRule"/>
</dbReference>
<dbReference type="Gene3D" id="3.30.470.20">
    <property type="entry name" value="ATP-grasp fold, B domain"/>
    <property type="match status" value="2"/>
</dbReference>
<dbReference type="SUPFAM" id="SSF56059">
    <property type="entry name" value="Glutathione synthetase ATP-binding domain-like"/>
    <property type="match status" value="1"/>
</dbReference>
<dbReference type="Gene3D" id="3.40.50.20">
    <property type="match status" value="1"/>
</dbReference>
<evidence type="ECO:0000259" key="15">
    <source>
        <dbReference type="PROSITE" id="PS50975"/>
    </source>
</evidence>
<keyword evidence="6" id="KW-0963">Cytoplasm</keyword>
<keyword evidence="12" id="KW-0961">Cell wall biogenesis/degradation</keyword>
<dbReference type="GO" id="GO:0005737">
    <property type="term" value="C:cytoplasm"/>
    <property type="evidence" value="ECO:0007669"/>
    <property type="project" value="UniProtKB-SubCell"/>
</dbReference>
<dbReference type="eggNOG" id="COG1181">
    <property type="taxonomic scope" value="Bacteria"/>
</dbReference>
<evidence type="ECO:0000256" key="8">
    <source>
        <dbReference type="ARBA" id="ARBA00022741"/>
    </source>
</evidence>
<gene>
    <name evidence="16" type="ordered locus">Aasi_1367</name>
</gene>
<keyword evidence="8 14" id="KW-0547">Nucleotide-binding</keyword>
<dbReference type="InterPro" id="IPR016185">
    <property type="entry name" value="PreATP-grasp_dom_sf"/>
</dbReference>
<dbReference type="InterPro" id="IPR011095">
    <property type="entry name" value="Dala_Dala_lig_C"/>
</dbReference>
<dbReference type="Pfam" id="PF07478">
    <property type="entry name" value="Dala_Dala_lig_C"/>
    <property type="match status" value="2"/>
</dbReference>
<keyword evidence="17" id="KW-1185">Reference proteome</keyword>
<dbReference type="EC" id="6.3.2.4" evidence="5"/>
<evidence type="ECO:0000256" key="7">
    <source>
        <dbReference type="ARBA" id="ARBA00022598"/>
    </source>
</evidence>
<dbReference type="PROSITE" id="PS50975">
    <property type="entry name" value="ATP_GRASP"/>
    <property type="match status" value="1"/>
</dbReference>
<dbReference type="GO" id="GO:0008360">
    <property type="term" value="P:regulation of cell shape"/>
    <property type="evidence" value="ECO:0007669"/>
    <property type="project" value="UniProtKB-KW"/>
</dbReference>
<evidence type="ECO:0000256" key="12">
    <source>
        <dbReference type="ARBA" id="ARBA00023316"/>
    </source>
</evidence>
<dbReference type="EMBL" id="CP001102">
    <property type="protein sequence ID" value="ACE06671.1"/>
    <property type="molecule type" value="Genomic_DNA"/>
</dbReference>
<evidence type="ECO:0000256" key="9">
    <source>
        <dbReference type="ARBA" id="ARBA00022840"/>
    </source>
</evidence>
<dbReference type="GO" id="GO:0071555">
    <property type="term" value="P:cell wall organization"/>
    <property type="evidence" value="ECO:0007669"/>
    <property type="project" value="UniProtKB-KW"/>
</dbReference>
<dbReference type="KEGG" id="aas:Aasi_1367"/>
<dbReference type="OrthoDB" id="9813261at2"/>
<proteinExistence type="inferred from homology"/>
<comment type="cofactor">
    <cofactor evidence="2">
        <name>Mg(2+)</name>
        <dbReference type="ChEBI" id="CHEBI:18420"/>
    </cofactor>
</comment>
<dbReference type="GO" id="GO:0008716">
    <property type="term" value="F:D-alanine-D-alanine ligase activity"/>
    <property type="evidence" value="ECO:0007669"/>
    <property type="project" value="UniProtKB-EC"/>
</dbReference>
<comment type="subcellular location">
    <subcellularLocation>
        <location evidence="3">Cytoplasm</location>
    </subcellularLocation>
</comment>
<evidence type="ECO:0000256" key="1">
    <source>
        <dbReference type="ARBA" id="ARBA00001936"/>
    </source>
</evidence>
<dbReference type="InterPro" id="IPR000291">
    <property type="entry name" value="D-Ala_lig_Van_CS"/>
</dbReference>
<dbReference type="GO" id="GO:0009252">
    <property type="term" value="P:peptidoglycan biosynthetic process"/>
    <property type="evidence" value="ECO:0007669"/>
    <property type="project" value="UniProtKB-KW"/>
</dbReference>
<evidence type="ECO:0000256" key="11">
    <source>
        <dbReference type="ARBA" id="ARBA00022984"/>
    </source>
</evidence>
<evidence type="ECO:0000313" key="17">
    <source>
        <dbReference type="Proteomes" id="UP000001227"/>
    </source>
</evidence>
<evidence type="ECO:0000256" key="2">
    <source>
        <dbReference type="ARBA" id="ARBA00001946"/>
    </source>
</evidence>
<dbReference type="AlphaFoldDB" id="B3ETW9"/>
<dbReference type="SUPFAM" id="SSF52440">
    <property type="entry name" value="PreATP-grasp domain"/>
    <property type="match status" value="1"/>
</dbReference>
<dbReference type="STRING" id="452471.Aasi_1367"/>
<evidence type="ECO:0000256" key="14">
    <source>
        <dbReference type="PROSITE-ProRule" id="PRU00409"/>
    </source>
</evidence>
<dbReference type="PANTHER" id="PTHR23132">
    <property type="entry name" value="D-ALANINE--D-ALANINE LIGASE"/>
    <property type="match status" value="1"/>
</dbReference>
<protein>
    <recommendedName>
        <fullName evidence="5">D-alanine--D-alanine ligase</fullName>
        <ecNumber evidence="5">6.3.2.4</ecNumber>
    </recommendedName>
</protein>
<keyword evidence="11" id="KW-0573">Peptidoglycan synthesis</keyword>
<dbReference type="Pfam" id="PF01820">
    <property type="entry name" value="Dala_Dala_lig_N"/>
    <property type="match status" value="1"/>
</dbReference>
<dbReference type="RefSeq" id="WP_012473413.1">
    <property type="nucleotide sequence ID" value="NC_010830.1"/>
</dbReference>
<keyword evidence="10" id="KW-0133">Cell shape</keyword>
<keyword evidence="7" id="KW-0436">Ligase</keyword>